<dbReference type="PANTHER" id="PTHR34093">
    <property type="entry name" value="CHLORIDE CHANNEL CLIC-LIKE PROTEIN 1"/>
    <property type="match status" value="1"/>
</dbReference>
<proteinExistence type="inferred from homology"/>
<keyword evidence="5" id="KW-1133">Transmembrane helix</keyword>
<accession>A0A4W5KAC6</accession>
<keyword evidence="7" id="KW-0732">Signal</keyword>
<feature type="chain" id="PRO_5021207079" description="Chloride channel CLIC-like protein 1" evidence="7">
    <location>
        <begin position="27"/>
        <end position="201"/>
    </location>
</feature>
<dbReference type="AlphaFoldDB" id="A0A4W5KAC6"/>
<dbReference type="PANTHER" id="PTHR34093:SF1">
    <property type="entry name" value="CHLORIDE CHANNEL CLIC-LIKE PROTEIN 1"/>
    <property type="match status" value="1"/>
</dbReference>
<name>A0A4W5KAC6_9TELE</name>
<protein>
    <recommendedName>
        <fullName evidence="3">Chloride channel CLIC-like protein 1</fullName>
    </recommendedName>
</protein>
<evidence type="ECO:0000256" key="7">
    <source>
        <dbReference type="SAM" id="SignalP"/>
    </source>
</evidence>
<evidence type="ECO:0000256" key="2">
    <source>
        <dbReference type="ARBA" id="ARBA00005944"/>
    </source>
</evidence>
<reference evidence="8" key="3">
    <citation type="submission" date="2025-09" db="UniProtKB">
        <authorList>
            <consortium name="Ensembl"/>
        </authorList>
    </citation>
    <scope>IDENTIFICATION</scope>
</reference>
<evidence type="ECO:0000313" key="8">
    <source>
        <dbReference type="Ensembl" id="ENSHHUP00000007490.1"/>
    </source>
</evidence>
<keyword evidence="9" id="KW-1185">Reference proteome</keyword>
<evidence type="ECO:0000256" key="6">
    <source>
        <dbReference type="ARBA" id="ARBA00023136"/>
    </source>
</evidence>
<dbReference type="GeneTree" id="ENSGT00980000199143"/>
<evidence type="ECO:0000256" key="3">
    <source>
        <dbReference type="ARBA" id="ARBA00015571"/>
    </source>
</evidence>
<dbReference type="GO" id="GO:0016020">
    <property type="term" value="C:membrane"/>
    <property type="evidence" value="ECO:0007669"/>
    <property type="project" value="UniProtKB-SubCell"/>
</dbReference>
<evidence type="ECO:0000256" key="1">
    <source>
        <dbReference type="ARBA" id="ARBA00004141"/>
    </source>
</evidence>
<keyword evidence="6" id="KW-0472">Membrane</keyword>
<sequence>MKMSTSAVRTHTITVAVCSPLLVAQGQMDDDEWIDRYIMLNYEPIIKSMRKPAEVQYKQLCNASFRAMTLPSVEIILLLCFSLRHQSRQAVAEIQKLLKGMDSWRTGTLHDVLSQIRVDLKPNDYEAWRWHFEDTFGVEIDTVMKVRMHSLCGCISSLVNKSSKFIPSCHTISSCYILAGIAEIHPSSVLIVTSTLKFAPF</sequence>
<evidence type="ECO:0000256" key="4">
    <source>
        <dbReference type="ARBA" id="ARBA00022692"/>
    </source>
</evidence>
<feature type="signal peptide" evidence="7">
    <location>
        <begin position="1"/>
        <end position="26"/>
    </location>
</feature>
<keyword evidence="4" id="KW-0812">Transmembrane</keyword>
<comment type="subcellular location">
    <subcellularLocation>
        <location evidence="1">Membrane</location>
        <topology evidence="1">Multi-pass membrane protein</topology>
    </subcellularLocation>
</comment>
<dbReference type="InterPro" id="IPR009231">
    <property type="entry name" value="Chloride_chnl_CLIC-like"/>
</dbReference>
<reference evidence="9" key="1">
    <citation type="submission" date="2018-06" db="EMBL/GenBank/DDBJ databases">
        <title>Genome assembly of Danube salmon.</title>
        <authorList>
            <person name="Macqueen D.J."/>
            <person name="Gundappa M.K."/>
        </authorList>
    </citation>
    <scope>NUCLEOTIDE SEQUENCE [LARGE SCALE GENOMIC DNA]</scope>
</reference>
<dbReference type="Pfam" id="PF05934">
    <property type="entry name" value="MCLC"/>
    <property type="match status" value="1"/>
</dbReference>
<comment type="similarity">
    <text evidence="2">Belongs to the chloride channel MCLC family.</text>
</comment>
<reference evidence="8" key="2">
    <citation type="submission" date="2025-08" db="UniProtKB">
        <authorList>
            <consortium name="Ensembl"/>
        </authorList>
    </citation>
    <scope>IDENTIFICATION</scope>
</reference>
<dbReference type="GO" id="GO:0005254">
    <property type="term" value="F:chloride channel activity"/>
    <property type="evidence" value="ECO:0007669"/>
    <property type="project" value="TreeGrafter"/>
</dbReference>
<dbReference type="Proteomes" id="UP000314982">
    <property type="component" value="Unassembled WGS sequence"/>
</dbReference>
<dbReference type="Ensembl" id="ENSHHUT00000007717.1">
    <property type="protein sequence ID" value="ENSHHUP00000007490.1"/>
    <property type="gene ID" value="ENSHHUG00000004608.1"/>
</dbReference>
<evidence type="ECO:0000256" key="5">
    <source>
        <dbReference type="ARBA" id="ARBA00022989"/>
    </source>
</evidence>
<evidence type="ECO:0000313" key="9">
    <source>
        <dbReference type="Proteomes" id="UP000314982"/>
    </source>
</evidence>
<dbReference type="STRING" id="62062.ENSHHUP00000007490"/>
<organism evidence="8 9">
    <name type="scientific">Hucho hucho</name>
    <name type="common">huchen</name>
    <dbReference type="NCBI Taxonomy" id="62062"/>
    <lineage>
        <taxon>Eukaryota</taxon>
        <taxon>Metazoa</taxon>
        <taxon>Chordata</taxon>
        <taxon>Craniata</taxon>
        <taxon>Vertebrata</taxon>
        <taxon>Euteleostomi</taxon>
        <taxon>Actinopterygii</taxon>
        <taxon>Neopterygii</taxon>
        <taxon>Teleostei</taxon>
        <taxon>Protacanthopterygii</taxon>
        <taxon>Salmoniformes</taxon>
        <taxon>Salmonidae</taxon>
        <taxon>Salmoninae</taxon>
        <taxon>Hucho</taxon>
    </lineage>
</organism>
<dbReference type="GO" id="GO:0005783">
    <property type="term" value="C:endoplasmic reticulum"/>
    <property type="evidence" value="ECO:0007669"/>
    <property type="project" value="TreeGrafter"/>
</dbReference>